<gene>
    <name evidence="4" type="ORF">PFICI_05121</name>
</gene>
<proteinExistence type="inferred from homology"/>
<dbReference type="AlphaFoldDB" id="W3XB37"/>
<dbReference type="KEGG" id="pfy:PFICI_05121"/>
<dbReference type="EMBL" id="KI912111">
    <property type="protein sequence ID" value="ETS83245.1"/>
    <property type="molecule type" value="Genomic_DNA"/>
</dbReference>
<reference evidence="5" key="1">
    <citation type="journal article" date="2015" name="BMC Genomics">
        <title>Genomic and transcriptomic analysis of the endophytic fungus Pestalotiopsis fici reveals its lifestyle and high potential for synthesis of natural products.</title>
        <authorList>
            <person name="Wang X."/>
            <person name="Zhang X."/>
            <person name="Liu L."/>
            <person name="Xiang M."/>
            <person name="Wang W."/>
            <person name="Sun X."/>
            <person name="Che Y."/>
            <person name="Guo L."/>
            <person name="Liu G."/>
            <person name="Guo L."/>
            <person name="Wang C."/>
            <person name="Yin W.B."/>
            <person name="Stadler M."/>
            <person name="Zhang X."/>
            <person name="Liu X."/>
        </authorList>
    </citation>
    <scope>NUCLEOTIDE SEQUENCE [LARGE SCALE GENOMIC DNA]</scope>
    <source>
        <strain evidence="5">W106-1 / CGMCC3.15140</strain>
    </source>
</reference>
<dbReference type="GO" id="GO:0005634">
    <property type="term" value="C:nucleus"/>
    <property type="evidence" value="ECO:0007669"/>
    <property type="project" value="TreeGrafter"/>
</dbReference>
<feature type="domain" description="NmrA-like" evidence="3">
    <location>
        <begin position="5"/>
        <end position="286"/>
    </location>
</feature>
<comment type="similarity">
    <text evidence="1">Belongs to the NmrA-type oxidoreductase family.</text>
</comment>
<accession>W3XB37</accession>
<evidence type="ECO:0000313" key="5">
    <source>
        <dbReference type="Proteomes" id="UP000030651"/>
    </source>
</evidence>
<dbReference type="PANTHER" id="PTHR42748">
    <property type="entry name" value="NITROGEN METABOLITE REPRESSION PROTEIN NMRA FAMILY MEMBER"/>
    <property type="match status" value="1"/>
</dbReference>
<dbReference type="InterPro" id="IPR008030">
    <property type="entry name" value="NmrA-like"/>
</dbReference>
<dbReference type="HOGENOM" id="CLU_007383_8_4_1"/>
<dbReference type="OMA" id="MAPERYK"/>
<keyword evidence="5" id="KW-1185">Reference proteome</keyword>
<dbReference type="InParanoid" id="W3XB37"/>
<dbReference type="RefSeq" id="XP_007831893.1">
    <property type="nucleotide sequence ID" value="XM_007833702.1"/>
</dbReference>
<dbReference type="InterPro" id="IPR036291">
    <property type="entry name" value="NAD(P)-bd_dom_sf"/>
</dbReference>
<evidence type="ECO:0000259" key="3">
    <source>
        <dbReference type="Pfam" id="PF05368"/>
    </source>
</evidence>
<dbReference type="Gene3D" id="3.90.25.10">
    <property type="entry name" value="UDP-galactose 4-epimerase, domain 1"/>
    <property type="match status" value="1"/>
</dbReference>
<evidence type="ECO:0000256" key="1">
    <source>
        <dbReference type="ARBA" id="ARBA00006328"/>
    </source>
</evidence>
<dbReference type="eggNOG" id="ENOG502RSGT">
    <property type="taxonomic scope" value="Eukaryota"/>
</dbReference>
<protein>
    <recommendedName>
        <fullName evidence="3">NmrA-like domain-containing protein</fullName>
    </recommendedName>
</protein>
<dbReference type="PANTHER" id="PTHR42748:SF7">
    <property type="entry name" value="NMRA LIKE REDOX SENSOR 1-RELATED"/>
    <property type="match status" value="1"/>
</dbReference>
<dbReference type="Proteomes" id="UP000030651">
    <property type="component" value="Unassembled WGS sequence"/>
</dbReference>
<name>W3XB37_PESFW</name>
<dbReference type="Gene3D" id="3.40.50.720">
    <property type="entry name" value="NAD(P)-binding Rossmann-like Domain"/>
    <property type="match status" value="1"/>
</dbReference>
<evidence type="ECO:0000256" key="2">
    <source>
        <dbReference type="ARBA" id="ARBA00022857"/>
    </source>
</evidence>
<keyword evidence="2" id="KW-0521">NADP</keyword>
<dbReference type="SUPFAM" id="SSF51735">
    <property type="entry name" value="NAD(P)-binding Rossmann-fold domains"/>
    <property type="match status" value="1"/>
</dbReference>
<dbReference type="OrthoDB" id="9997102at2759"/>
<sequence length="314" mass="34126">MANIKQAILITGATGKQGGALIDALLQAGALSHFVLLAVTRDVSSPSASALNGRGLELVQGDLNNVPAIFSAAEKVLRPSQVELWGVYSVQNPIGKGASTALEEAQGKALVDGALANGVKCFVYSSVDRGGEAVSFENKPNVPHFISKYHVEHHLVKEAEGRMQWTILRSATFMDTITPDFIGKIMATSWSSVVKDRPLQIVAVRDIGWFAAQSFLHPDTFAGRAISLAGDALTFDQANQIFKNKVGKDLPTTLEFLNKGILWASTELGSMFQWFNETGCGADINRLKQMHPNMMDFGMWLEESPWMQQSNTSL</sequence>
<dbReference type="STRING" id="1229662.W3XB37"/>
<dbReference type="Pfam" id="PF05368">
    <property type="entry name" value="NmrA"/>
    <property type="match status" value="1"/>
</dbReference>
<evidence type="ECO:0000313" key="4">
    <source>
        <dbReference type="EMBL" id="ETS83245.1"/>
    </source>
</evidence>
<dbReference type="GeneID" id="19270134"/>
<dbReference type="InterPro" id="IPR051164">
    <property type="entry name" value="NmrA-like_oxidored"/>
</dbReference>
<organism evidence="4 5">
    <name type="scientific">Pestalotiopsis fici (strain W106-1 / CGMCC3.15140)</name>
    <dbReference type="NCBI Taxonomy" id="1229662"/>
    <lineage>
        <taxon>Eukaryota</taxon>
        <taxon>Fungi</taxon>
        <taxon>Dikarya</taxon>
        <taxon>Ascomycota</taxon>
        <taxon>Pezizomycotina</taxon>
        <taxon>Sordariomycetes</taxon>
        <taxon>Xylariomycetidae</taxon>
        <taxon>Amphisphaeriales</taxon>
        <taxon>Sporocadaceae</taxon>
        <taxon>Pestalotiopsis</taxon>
    </lineage>
</organism>